<dbReference type="EMBL" id="CP003557">
    <property type="protein sequence ID" value="AFN73866.1"/>
    <property type="molecule type" value="Genomic_DNA"/>
</dbReference>
<evidence type="ECO:0000259" key="5">
    <source>
        <dbReference type="Pfam" id="PF16327"/>
    </source>
</evidence>
<dbReference type="Proteomes" id="UP000009011">
    <property type="component" value="Chromosome"/>
</dbReference>
<feature type="transmembrane region" description="Helical" evidence="3">
    <location>
        <begin position="37"/>
        <end position="54"/>
    </location>
</feature>
<feature type="transmembrane region" description="Helical" evidence="3">
    <location>
        <begin position="257"/>
        <end position="278"/>
    </location>
</feature>
<evidence type="ECO:0000313" key="6">
    <source>
        <dbReference type="EMBL" id="AFN73866.1"/>
    </source>
</evidence>
<feature type="domain" description="Cytochrome c assembly protein" evidence="4">
    <location>
        <begin position="89"/>
        <end position="319"/>
    </location>
</feature>
<dbReference type="GO" id="GO:0016020">
    <property type="term" value="C:membrane"/>
    <property type="evidence" value="ECO:0007669"/>
    <property type="project" value="InterPro"/>
</dbReference>
<keyword evidence="3" id="KW-0812">Transmembrane</keyword>
<evidence type="ECO:0000256" key="2">
    <source>
        <dbReference type="ARBA" id="ARBA00022748"/>
    </source>
</evidence>
<feature type="transmembrane region" description="Helical" evidence="3">
    <location>
        <begin position="506"/>
        <end position="525"/>
    </location>
</feature>
<evidence type="ECO:0000259" key="4">
    <source>
        <dbReference type="Pfam" id="PF01578"/>
    </source>
</evidence>
<feature type="transmembrane region" description="Helical" evidence="3">
    <location>
        <begin position="537"/>
        <end position="559"/>
    </location>
</feature>
<comment type="similarity">
    <text evidence="1">Belongs to the CcmF/CycK/Ccl1/NrfE/CcsA family.</text>
</comment>
<dbReference type="PATRIC" id="fig|1191523.3.peg.651"/>
<accession>I7A1J6</accession>
<evidence type="ECO:0000256" key="1">
    <source>
        <dbReference type="ARBA" id="ARBA00009186"/>
    </source>
</evidence>
<keyword evidence="3" id="KW-0472">Membrane</keyword>
<keyword evidence="3" id="KW-1133">Transmembrane helix</keyword>
<dbReference type="Pfam" id="PF01578">
    <property type="entry name" value="Cytochrom_C_asm"/>
    <property type="match status" value="1"/>
</dbReference>
<evidence type="ECO:0000313" key="7">
    <source>
        <dbReference type="Proteomes" id="UP000009011"/>
    </source>
</evidence>
<feature type="transmembrane region" description="Helical" evidence="3">
    <location>
        <begin position="373"/>
        <end position="394"/>
    </location>
</feature>
<dbReference type="InterPro" id="IPR002541">
    <property type="entry name" value="Cyt_c_assembly"/>
</dbReference>
<dbReference type="OrthoDB" id="9761451at2"/>
<feature type="transmembrane region" description="Helical" evidence="3">
    <location>
        <begin position="298"/>
        <end position="314"/>
    </location>
</feature>
<dbReference type="InterPro" id="IPR032523">
    <property type="entry name" value="CcmF_C"/>
</dbReference>
<dbReference type="GO" id="GO:0020037">
    <property type="term" value="F:heme binding"/>
    <property type="evidence" value="ECO:0007669"/>
    <property type="project" value="InterPro"/>
</dbReference>
<feature type="transmembrane region" description="Helical" evidence="3">
    <location>
        <begin position="121"/>
        <end position="139"/>
    </location>
</feature>
<reference evidence="6 7" key="1">
    <citation type="journal article" date="2013" name="PLoS ONE">
        <title>Genomic analysis of Melioribacter roseus, facultatively anaerobic organotrophic bacterium representing a novel deep lineage within Bacteriodetes/Chlorobi group.</title>
        <authorList>
            <person name="Kadnikov V.V."/>
            <person name="Mardanov A.V."/>
            <person name="Podosokorskaya O.A."/>
            <person name="Gavrilov S.N."/>
            <person name="Kublanov I.V."/>
            <person name="Beletsky A.V."/>
            <person name="Bonch-Osmolovskaya E.A."/>
            <person name="Ravin N.V."/>
        </authorList>
    </citation>
    <scope>NUCLEOTIDE SEQUENCE [LARGE SCALE GENOMIC DNA]</scope>
    <source>
        <strain evidence="7">JCM 17771 / P3M-2</strain>
    </source>
</reference>
<dbReference type="KEGG" id="mro:MROS_0623"/>
<feature type="transmembrane region" description="Helical" evidence="3">
    <location>
        <begin position="451"/>
        <end position="471"/>
    </location>
</feature>
<keyword evidence="7" id="KW-1185">Reference proteome</keyword>
<feature type="transmembrane region" description="Helical" evidence="3">
    <location>
        <begin position="774"/>
        <end position="794"/>
    </location>
</feature>
<keyword evidence="2" id="KW-0201">Cytochrome c-type biogenesis</keyword>
<dbReference type="eggNOG" id="COG1138">
    <property type="taxonomic scope" value="Bacteria"/>
</dbReference>
<organism evidence="6 7">
    <name type="scientific">Melioribacter roseus (strain DSM 23840 / JCM 17771 / VKM B-2668 / P3M-2)</name>
    <dbReference type="NCBI Taxonomy" id="1191523"/>
    <lineage>
        <taxon>Bacteria</taxon>
        <taxon>Pseudomonadati</taxon>
        <taxon>Ignavibacteriota</taxon>
        <taxon>Ignavibacteria</taxon>
        <taxon>Ignavibacteriales</taxon>
        <taxon>Melioribacteraceae</taxon>
        <taxon>Melioribacter</taxon>
    </lineage>
</organism>
<evidence type="ECO:0000256" key="3">
    <source>
        <dbReference type="SAM" id="Phobius"/>
    </source>
</evidence>
<feature type="transmembrane region" description="Helical" evidence="3">
    <location>
        <begin position="225"/>
        <end position="245"/>
    </location>
</feature>
<gene>
    <name evidence="6" type="ordered locus">MROS_0623</name>
</gene>
<feature type="transmembrane region" description="Helical" evidence="3">
    <location>
        <begin position="92"/>
        <end position="109"/>
    </location>
</feature>
<dbReference type="PRINTS" id="PR01410">
    <property type="entry name" value="CCBIOGENESIS"/>
</dbReference>
<feature type="domain" description="Cytochrome c-type biogenesis protein CcmF C-terminal" evidence="5">
    <location>
        <begin position="383"/>
        <end position="639"/>
    </location>
</feature>
<feature type="transmembrane region" description="Helical" evidence="3">
    <location>
        <begin position="7"/>
        <end position="25"/>
    </location>
</feature>
<feature type="transmembrane region" description="Helical" evidence="3">
    <location>
        <begin position="335"/>
        <end position="353"/>
    </location>
</feature>
<dbReference type="STRING" id="1191523.MROS_0623"/>
<dbReference type="AlphaFoldDB" id="I7A1J6"/>
<dbReference type="InterPro" id="IPR003567">
    <property type="entry name" value="Cyt_c_biogenesis"/>
</dbReference>
<dbReference type="PANTHER" id="PTHR43653">
    <property type="entry name" value="CYTOCHROME C ASSEMBLY PROTEIN-RELATED"/>
    <property type="match status" value="1"/>
</dbReference>
<sequence length="802" mass="88677">MIGNVALTLALLSAVFSVIMYFLNYRGYKNTLGPARISFHISAIMVLAASALLLQAILTHQYQYRYVYNYSGSGMPLGLLMSTFYAGQEGSFMLWTLFTSIVGLILLDYTSKRGDLEQRVMMVYGLCIVFLLVMVNPLLKSPFVYIWSQPDFIDLKHINSAYLTLPALQNFLFSDPQSGKQFVQIGPDLLAILKANNVPLDKFIIEGKGLNPLLQNFWMQIHPPMLFVGFSMAAVPYSFAMAALIKNEYNEWVKQSLPWLLSGTMVLGLGIMIGGYWAYGVLGWGGYWGWDPVENSSLVPWLIAVAAIHTMLVQKKTQDKSSKDKLNAGRFVKTNLILSIFVYVLVLYSTFLTRSGILGDASVHSFVDPGMTVYLLLLGFLLFFALLGLGLVFFRWNYLVENFTYEENILSRELALFTGSVALIASAIIVLVGTSAPIFGQTVELKFYNELNLPIAIIIGFLNGLSIILKWKTTDRKELLNGIKAPIIISILLTAVIFVIGGVENFMLVILTFSSIFALVVNGEITLKILRGKKSHAGAYVAHIGIALFMVGVAATAGYTKSEQVDLVKGEKVELWNYQLSFAGYQPIEGGKKYAFNVEIKDGDDIKVASPVMYIAEFNNSLMREPDIIVGFTKDFYVAPVSYDEETPSDAGQTVNMKKGDVVEYQGMKIEFTNFVLPEDMSAMMSGGKFKIGANLKVTYDGKAYNLEPYMESAGGQQEFHPAELKEAALKIALANLNATGGEITIVLQPLSSENIPVQTPKEVLTVDVSIKPFISLVWLGVIVMVIGFVIAAFRRSKESLA</sequence>
<dbReference type="HOGENOM" id="CLU_015041_3_0_10"/>
<feature type="transmembrane region" description="Helical" evidence="3">
    <location>
        <begin position="414"/>
        <end position="439"/>
    </location>
</feature>
<dbReference type="RefSeq" id="WP_014855303.1">
    <property type="nucleotide sequence ID" value="NC_018178.1"/>
</dbReference>
<dbReference type="GO" id="GO:0017004">
    <property type="term" value="P:cytochrome complex assembly"/>
    <property type="evidence" value="ECO:0007669"/>
    <property type="project" value="UniProtKB-KW"/>
</dbReference>
<proteinExistence type="inferred from homology"/>
<dbReference type="Pfam" id="PF16327">
    <property type="entry name" value="CcmF_C"/>
    <property type="match status" value="1"/>
</dbReference>
<dbReference type="PANTHER" id="PTHR43653:SF1">
    <property type="entry name" value="CYTOCHROME C-TYPE BIOGENESIS PROTEIN CCMF"/>
    <property type="match status" value="1"/>
</dbReference>
<feature type="transmembrane region" description="Helical" evidence="3">
    <location>
        <begin position="483"/>
        <end position="500"/>
    </location>
</feature>
<protein>
    <submittedName>
        <fullName evidence="6">Cytochrome c-type biogenesis protein F</fullName>
    </submittedName>
</protein>
<dbReference type="GO" id="GO:0015232">
    <property type="term" value="F:heme transmembrane transporter activity"/>
    <property type="evidence" value="ECO:0007669"/>
    <property type="project" value="InterPro"/>
</dbReference>
<name>I7A1J6_MELRP</name>